<dbReference type="RefSeq" id="WP_103165573.1">
    <property type="nucleotide sequence ID" value="NZ_CP130489.1"/>
</dbReference>
<reference evidence="2" key="3">
    <citation type="submission" date="2018-03" db="EMBL/GenBank/DDBJ databases">
        <authorList>
            <person name="Naushad S."/>
        </authorList>
    </citation>
    <scope>NUCLEOTIDE SEQUENCE</scope>
    <source>
        <strain evidence="2">SNUC 1409</strain>
    </source>
</reference>
<sequence length="103" mass="11205">MFEYLYNHRADTLKEAINLYETEAHQARLENKQQQILSTVSQASVDARAARYASNIAATNSAISAVWAKKASDNSAAARDYAASASRDAAAANRKADQINSKL</sequence>
<dbReference type="Proteomes" id="UP000242088">
    <property type="component" value="Unassembled WGS sequence"/>
</dbReference>
<reference evidence="4 5" key="1">
    <citation type="journal article" date="2016" name="Front. Microbiol.">
        <title>Comprehensive Phylogenetic Analysis of Bovine Non-aureus Staphylococci Species Based on Whole-Genome Sequencing.</title>
        <authorList>
            <person name="Naushad S."/>
            <person name="Barkema H.W."/>
            <person name="Luby C."/>
            <person name="Condas L.A."/>
            <person name="Nobrega D.B."/>
            <person name="Carson D.A."/>
            <person name="De Buck J."/>
        </authorList>
    </citation>
    <scope>NUCLEOTIDE SEQUENCE [LARGE SCALE GENOMIC DNA]</scope>
    <source>
        <strain evidence="2 4">SNUC 1409</strain>
        <strain evidence="3 6">SNUC 4143</strain>
        <strain evidence="1 5">SNUC 761</strain>
    </source>
</reference>
<dbReference type="OrthoDB" id="2846347at2"/>
<gene>
    <name evidence="1" type="ORF">BUY44_00520</name>
    <name evidence="2" type="ORF">BUY47_08425</name>
    <name evidence="3" type="ORF">BUY48_04770</name>
</gene>
<dbReference type="AlphaFoldDB" id="A0A2K4DUN5"/>
<dbReference type="GeneID" id="48886874"/>
<protein>
    <submittedName>
        <fullName evidence="1">Uncharacterized protein</fullName>
    </submittedName>
</protein>
<dbReference type="Proteomes" id="UP000243350">
    <property type="component" value="Unassembled WGS sequence"/>
</dbReference>
<dbReference type="Proteomes" id="UP000242547">
    <property type="component" value="Unassembled WGS sequence"/>
</dbReference>
<dbReference type="EMBL" id="PYZH01000020">
    <property type="protein sequence ID" value="PTF15937.1"/>
    <property type="molecule type" value="Genomic_DNA"/>
</dbReference>
<dbReference type="EMBL" id="PYZI01000009">
    <property type="protein sequence ID" value="PTF13652.1"/>
    <property type="molecule type" value="Genomic_DNA"/>
</dbReference>
<evidence type="ECO:0000313" key="1">
    <source>
        <dbReference type="EMBL" id="PTE74610.1"/>
    </source>
</evidence>
<evidence type="ECO:0000313" key="3">
    <source>
        <dbReference type="EMBL" id="PTF15937.1"/>
    </source>
</evidence>
<dbReference type="EMBL" id="PYZL01000002">
    <property type="protein sequence ID" value="PTE74610.1"/>
    <property type="molecule type" value="Genomic_DNA"/>
</dbReference>
<evidence type="ECO:0000313" key="5">
    <source>
        <dbReference type="Proteomes" id="UP000242547"/>
    </source>
</evidence>
<comment type="caution">
    <text evidence="1">The sequence shown here is derived from an EMBL/GenBank/DDBJ whole genome shotgun (WGS) entry which is preliminary data.</text>
</comment>
<reference evidence="1" key="2">
    <citation type="submission" date="2018-03" db="EMBL/GenBank/DDBJ databases">
        <authorList>
            <person name="Keele B.F."/>
        </authorList>
    </citation>
    <scope>NUCLEOTIDE SEQUENCE</scope>
    <source>
        <strain evidence="3">SNUC 4143</strain>
        <strain evidence="1">SNUC 761</strain>
    </source>
</reference>
<evidence type="ECO:0000313" key="4">
    <source>
        <dbReference type="Proteomes" id="UP000242088"/>
    </source>
</evidence>
<organism evidence="1 5">
    <name type="scientific">Staphylococcus devriesei</name>
    <dbReference type="NCBI Taxonomy" id="586733"/>
    <lineage>
        <taxon>Bacteria</taxon>
        <taxon>Bacillati</taxon>
        <taxon>Bacillota</taxon>
        <taxon>Bacilli</taxon>
        <taxon>Bacillales</taxon>
        <taxon>Staphylococcaceae</taxon>
        <taxon>Staphylococcus</taxon>
    </lineage>
</organism>
<evidence type="ECO:0000313" key="2">
    <source>
        <dbReference type="EMBL" id="PTF13652.1"/>
    </source>
</evidence>
<proteinExistence type="predicted"/>
<evidence type="ECO:0000313" key="6">
    <source>
        <dbReference type="Proteomes" id="UP000243350"/>
    </source>
</evidence>
<accession>A0A2K4DUN5</accession>
<keyword evidence="4" id="KW-1185">Reference proteome</keyword>
<name>A0A2K4DUN5_9STAP</name>